<gene>
    <name evidence="2" type="ORF">U9M48_006415</name>
</gene>
<accession>A0AAQ3PNZ8</accession>
<protein>
    <submittedName>
        <fullName evidence="2">Uncharacterized protein</fullName>
    </submittedName>
</protein>
<evidence type="ECO:0000256" key="1">
    <source>
        <dbReference type="SAM" id="MobiDB-lite"/>
    </source>
</evidence>
<feature type="region of interest" description="Disordered" evidence="1">
    <location>
        <begin position="124"/>
        <end position="270"/>
    </location>
</feature>
<feature type="compositionally biased region" description="Polar residues" evidence="1">
    <location>
        <begin position="244"/>
        <end position="254"/>
    </location>
</feature>
<feature type="compositionally biased region" description="Pro residues" evidence="1">
    <location>
        <begin position="177"/>
        <end position="187"/>
    </location>
</feature>
<organism evidence="2 3">
    <name type="scientific">Paspalum notatum var. saurae</name>
    <dbReference type="NCBI Taxonomy" id="547442"/>
    <lineage>
        <taxon>Eukaryota</taxon>
        <taxon>Viridiplantae</taxon>
        <taxon>Streptophyta</taxon>
        <taxon>Embryophyta</taxon>
        <taxon>Tracheophyta</taxon>
        <taxon>Spermatophyta</taxon>
        <taxon>Magnoliopsida</taxon>
        <taxon>Liliopsida</taxon>
        <taxon>Poales</taxon>
        <taxon>Poaceae</taxon>
        <taxon>PACMAD clade</taxon>
        <taxon>Panicoideae</taxon>
        <taxon>Andropogonodae</taxon>
        <taxon>Paspaleae</taxon>
        <taxon>Paspalinae</taxon>
        <taxon>Paspalum</taxon>
    </lineage>
</organism>
<name>A0AAQ3PNZ8_PASNO</name>
<dbReference type="AlphaFoldDB" id="A0AAQ3PNZ8"/>
<feature type="region of interest" description="Disordered" evidence="1">
    <location>
        <begin position="1"/>
        <end position="78"/>
    </location>
</feature>
<feature type="region of interest" description="Disordered" evidence="1">
    <location>
        <begin position="95"/>
        <end position="114"/>
    </location>
</feature>
<evidence type="ECO:0000313" key="2">
    <source>
        <dbReference type="EMBL" id="WVZ55799.1"/>
    </source>
</evidence>
<dbReference type="Proteomes" id="UP001341281">
    <property type="component" value="Chromosome 02"/>
</dbReference>
<keyword evidence="3" id="KW-1185">Reference proteome</keyword>
<reference evidence="2 3" key="1">
    <citation type="submission" date="2024-02" db="EMBL/GenBank/DDBJ databases">
        <title>High-quality chromosome-scale genome assembly of Pensacola bahiagrass (Paspalum notatum Flugge var. saurae).</title>
        <authorList>
            <person name="Vega J.M."/>
            <person name="Podio M."/>
            <person name="Orjuela J."/>
            <person name="Siena L.A."/>
            <person name="Pessino S.C."/>
            <person name="Combes M.C."/>
            <person name="Mariac C."/>
            <person name="Albertini E."/>
            <person name="Pupilli F."/>
            <person name="Ortiz J.P.A."/>
            <person name="Leblanc O."/>
        </authorList>
    </citation>
    <scope>NUCLEOTIDE SEQUENCE [LARGE SCALE GENOMIC DNA]</scope>
    <source>
        <strain evidence="2">R1</strain>
        <tissue evidence="2">Leaf</tissue>
    </source>
</reference>
<sequence length="294" mass="31031">MEPRQARAPAPPALSVRAASLSPDACPGVAAPPSTRPRPLPSLPGLSLPPSAQSAARRPPEPRSRRAHTPAAASCLRPVRRASCARLTLLRRPGYSSALAVASSTSPYGRPPATAIAAVGSPWRALSGPIPRLQTAAPKPARPARGSSTPRLGESPPPPPESGPRHRLRAPSRRAGSPPPRRLPTPPRATTSRGKGSPWSGTPPAAASAPRRRPYAPAQASERRAARRVPPRREEEEEKDSANEGPTQKQSRTQWPEDEPVHPVPEDGVSLIKPSLFQGVAWGKASQPDKLTVA</sequence>
<feature type="compositionally biased region" description="Low complexity" evidence="1">
    <location>
        <begin position="203"/>
        <end position="220"/>
    </location>
</feature>
<evidence type="ECO:0000313" key="3">
    <source>
        <dbReference type="Proteomes" id="UP001341281"/>
    </source>
</evidence>
<feature type="compositionally biased region" description="Low complexity" evidence="1">
    <location>
        <begin position="43"/>
        <end position="57"/>
    </location>
</feature>
<dbReference type="EMBL" id="CP144746">
    <property type="protein sequence ID" value="WVZ55799.1"/>
    <property type="molecule type" value="Genomic_DNA"/>
</dbReference>
<proteinExistence type="predicted"/>